<dbReference type="Proteomes" id="UP000233551">
    <property type="component" value="Unassembled WGS sequence"/>
</dbReference>
<dbReference type="EMBL" id="PGOL01004509">
    <property type="protein sequence ID" value="PKI37235.1"/>
    <property type="molecule type" value="Genomic_DNA"/>
</dbReference>
<comment type="caution">
    <text evidence="2">The sequence shown here is derived from an EMBL/GenBank/DDBJ whole genome shotgun (WGS) entry which is preliminary data.</text>
</comment>
<dbReference type="PANTHER" id="PTHR11439">
    <property type="entry name" value="GAG-POL-RELATED RETROTRANSPOSON"/>
    <property type="match status" value="1"/>
</dbReference>
<reference evidence="2 3" key="1">
    <citation type="submission" date="2017-11" db="EMBL/GenBank/DDBJ databases">
        <title>De-novo sequencing of pomegranate (Punica granatum L.) genome.</title>
        <authorList>
            <person name="Akparov Z."/>
            <person name="Amiraslanov A."/>
            <person name="Hajiyeva S."/>
            <person name="Abbasov M."/>
            <person name="Kaur K."/>
            <person name="Hamwieh A."/>
            <person name="Solovyev V."/>
            <person name="Salamov A."/>
            <person name="Braich B."/>
            <person name="Kosarev P."/>
            <person name="Mahmoud A."/>
            <person name="Hajiyev E."/>
            <person name="Babayeva S."/>
            <person name="Izzatullayeva V."/>
            <person name="Mammadov A."/>
            <person name="Mammadov A."/>
            <person name="Sharifova S."/>
            <person name="Ojaghi J."/>
            <person name="Eynullazada K."/>
            <person name="Bayramov B."/>
            <person name="Abdulazimova A."/>
            <person name="Shahmuradov I."/>
        </authorList>
    </citation>
    <scope>NUCLEOTIDE SEQUENCE [LARGE SCALE GENOMIC DNA]</scope>
    <source>
        <strain evidence="3">cv. AG2017</strain>
        <tissue evidence="2">Leaf</tissue>
    </source>
</reference>
<sequence>MGNAKPVSSPFASQFKLSSKQCPTSEKEKKEMKKVPYLSAVGSLMYAMVCTRPDIAHSVGVVSRFLSNPGKEHWNAVKWIPRYLRGTSKVCLHFGTSKPKLVGYTDTDMAGDIDSRKFTSGYLMSFAGRAISWQSRLQKCIALSTTEAEYIAVTEGCKEMLWLQKFLQELSLRQERYVLHCDSQNAIHLCKNPTFHSRSKHIDIKFHWIRDVLESKLMKLDKVHTDENGADMMTKPLAREKLHVCRSIAGMLEASK</sequence>
<dbReference type="CDD" id="cd09272">
    <property type="entry name" value="RNase_HI_RT_Ty1"/>
    <property type="match status" value="1"/>
</dbReference>
<dbReference type="AlphaFoldDB" id="A0A2I0HZV0"/>
<protein>
    <recommendedName>
        <fullName evidence="4">Retrovirus-related Pol polyprotein from transposon TNT 1-94</fullName>
    </recommendedName>
</protein>
<organism evidence="2 3">
    <name type="scientific">Punica granatum</name>
    <name type="common">Pomegranate</name>
    <dbReference type="NCBI Taxonomy" id="22663"/>
    <lineage>
        <taxon>Eukaryota</taxon>
        <taxon>Viridiplantae</taxon>
        <taxon>Streptophyta</taxon>
        <taxon>Embryophyta</taxon>
        <taxon>Tracheophyta</taxon>
        <taxon>Spermatophyta</taxon>
        <taxon>Magnoliopsida</taxon>
        <taxon>eudicotyledons</taxon>
        <taxon>Gunneridae</taxon>
        <taxon>Pentapetalae</taxon>
        <taxon>rosids</taxon>
        <taxon>malvids</taxon>
        <taxon>Myrtales</taxon>
        <taxon>Lythraceae</taxon>
        <taxon>Punica</taxon>
    </lineage>
</organism>
<name>A0A2I0HZV0_PUNGR</name>
<keyword evidence="3" id="KW-1185">Reference proteome</keyword>
<evidence type="ECO:0000256" key="1">
    <source>
        <dbReference type="SAM" id="MobiDB-lite"/>
    </source>
</evidence>
<dbReference type="InterPro" id="IPR043502">
    <property type="entry name" value="DNA/RNA_pol_sf"/>
</dbReference>
<gene>
    <name evidence="2" type="ORF">CRG98_042387</name>
</gene>
<proteinExistence type="predicted"/>
<evidence type="ECO:0000313" key="3">
    <source>
        <dbReference type="Proteomes" id="UP000233551"/>
    </source>
</evidence>
<dbReference type="STRING" id="22663.A0A2I0HZV0"/>
<evidence type="ECO:0000313" key="2">
    <source>
        <dbReference type="EMBL" id="PKI37235.1"/>
    </source>
</evidence>
<feature type="compositionally biased region" description="Polar residues" evidence="1">
    <location>
        <begin position="10"/>
        <end position="24"/>
    </location>
</feature>
<accession>A0A2I0HZV0</accession>
<dbReference type="SUPFAM" id="SSF56672">
    <property type="entry name" value="DNA/RNA polymerases"/>
    <property type="match status" value="1"/>
</dbReference>
<feature type="region of interest" description="Disordered" evidence="1">
    <location>
        <begin position="1"/>
        <end position="28"/>
    </location>
</feature>
<evidence type="ECO:0008006" key="4">
    <source>
        <dbReference type="Google" id="ProtNLM"/>
    </source>
</evidence>
<dbReference type="PANTHER" id="PTHR11439:SF467">
    <property type="entry name" value="INTEGRASE CATALYTIC DOMAIN-CONTAINING PROTEIN"/>
    <property type="match status" value="1"/>
</dbReference>